<dbReference type="HOGENOM" id="CLU_3065575_0_0_0"/>
<keyword evidence="2" id="KW-1185">Reference proteome</keyword>
<dbReference type="AlphaFoldDB" id="Q7UYI0"/>
<organism evidence="1 2">
    <name type="scientific">Rhodopirellula baltica (strain DSM 10527 / NCIMB 13988 / SH1)</name>
    <dbReference type="NCBI Taxonomy" id="243090"/>
    <lineage>
        <taxon>Bacteria</taxon>
        <taxon>Pseudomonadati</taxon>
        <taxon>Planctomycetota</taxon>
        <taxon>Planctomycetia</taxon>
        <taxon>Pirellulales</taxon>
        <taxon>Pirellulaceae</taxon>
        <taxon>Rhodopirellula</taxon>
    </lineage>
</organism>
<dbReference type="InParanoid" id="Q7UYI0"/>
<dbReference type="STRING" id="243090.RB578"/>
<protein>
    <submittedName>
        <fullName evidence="1">Uncharacterized protein</fullName>
    </submittedName>
</protein>
<dbReference type="EMBL" id="BX294134">
    <property type="protein sequence ID" value="CAD71662.1"/>
    <property type="molecule type" value="Genomic_DNA"/>
</dbReference>
<dbReference type="KEGG" id="rba:RB578"/>
<gene>
    <name evidence="1" type="ordered locus">RB578</name>
</gene>
<name>Q7UYI0_RHOBA</name>
<accession>Q7UYI0</accession>
<evidence type="ECO:0000313" key="2">
    <source>
        <dbReference type="Proteomes" id="UP000001025"/>
    </source>
</evidence>
<dbReference type="Proteomes" id="UP000001025">
    <property type="component" value="Chromosome"/>
</dbReference>
<sequence>MLKSPHSIRHSVESRHRQPVCYFFEHWFAHFKQVRQVSVADLERPVFITNRFV</sequence>
<dbReference type="EnsemblBacteria" id="CAD71662">
    <property type="protein sequence ID" value="CAD71662"/>
    <property type="gene ID" value="RB578"/>
</dbReference>
<proteinExistence type="predicted"/>
<reference evidence="1 2" key="1">
    <citation type="journal article" date="2003" name="Proc. Natl. Acad. Sci. U.S.A.">
        <title>Complete genome sequence of the marine planctomycete Pirellula sp. strain 1.</title>
        <authorList>
            <person name="Gloeckner F.O."/>
            <person name="Kube M."/>
            <person name="Bauer M."/>
            <person name="Teeling H."/>
            <person name="Lombardot T."/>
            <person name="Ludwig W."/>
            <person name="Gade D."/>
            <person name="Beck A."/>
            <person name="Borzym K."/>
            <person name="Heitmann K."/>
            <person name="Rabus R."/>
            <person name="Schlesner H."/>
            <person name="Amann R."/>
            <person name="Reinhardt R."/>
        </authorList>
    </citation>
    <scope>NUCLEOTIDE SEQUENCE [LARGE SCALE GENOMIC DNA]</scope>
    <source>
        <strain evidence="2">DSM 10527 / NCIMB 13988 / SH1</strain>
    </source>
</reference>
<evidence type="ECO:0000313" key="1">
    <source>
        <dbReference type="EMBL" id="CAD71662.1"/>
    </source>
</evidence>